<dbReference type="InterPro" id="IPR051681">
    <property type="entry name" value="Ser/Thr_Kinases-Pseudokinases"/>
</dbReference>
<dbReference type="PANTHER" id="PTHR44329">
    <property type="entry name" value="SERINE/THREONINE-PROTEIN KINASE TNNI3K-RELATED"/>
    <property type="match status" value="1"/>
</dbReference>
<reference evidence="6 7" key="1">
    <citation type="submission" date="2017-06" db="EMBL/GenBank/DDBJ databases">
        <authorList>
            <person name="Kim H.J."/>
            <person name="Triplett B.A."/>
        </authorList>
    </citation>
    <scope>NUCLEOTIDE SEQUENCE [LARGE SCALE GENOMIC DNA]</scope>
    <source>
        <strain evidence="6 7">DSM 14713</strain>
    </source>
</reference>
<dbReference type="Gene3D" id="1.10.510.10">
    <property type="entry name" value="Transferase(Phosphotransferase) domain 1"/>
    <property type="match status" value="1"/>
</dbReference>
<dbReference type="OrthoDB" id="5487784at2"/>
<accession>A0A250IGL9</accession>
<dbReference type="AlphaFoldDB" id="A0A250IGL9"/>
<keyword evidence="2 3" id="KW-0067">ATP-binding</keyword>
<evidence type="ECO:0000256" key="3">
    <source>
        <dbReference type="PROSITE-ProRule" id="PRU10141"/>
    </source>
</evidence>
<dbReference type="RefSeq" id="WP_095978763.1">
    <property type="nucleotide sequence ID" value="NZ_CP022163.1"/>
</dbReference>
<keyword evidence="7" id="KW-1185">Reference proteome</keyword>
<evidence type="ECO:0000256" key="1">
    <source>
        <dbReference type="ARBA" id="ARBA00022741"/>
    </source>
</evidence>
<feature type="binding site" evidence="3">
    <location>
        <position position="46"/>
    </location>
    <ligand>
        <name>ATP</name>
        <dbReference type="ChEBI" id="CHEBI:30616"/>
    </ligand>
</feature>
<dbReference type="PROSITE" id="PS50011">
    <property type="entry name" value="PROTEIN_KINASE_DOM"/>
    <property type="match status" value="1"/>
</dbReference>
<gene>
    <name evidence="6" type="ORF">MEBOL_003761</name>
</gene>
<feature type="region of interest" description="Disordered" evidence="4">
    <location>
        <begin position="328"/>
        <end position="349"/>
    </location>
</feature>
<evidence type="ECO:0000256" key="2">
    <source>
        <dbReference type="ARBA" id="ARBA00022840"/>
    </source>
</evidence>
<name>A0A250IGL9_9BACT</name>
<dbReference type="Gene3D" id="3.30.200.20">
    <property type="entry name" value="Phosphorylase Kinase, domain 1"/>
    <property type="match status" value="1"/>
</dbReference>
<evidence type="ECO:0000256" key="4">
    <source>
        <dbReference type="SAM" id="MobiDB-lite"/>
    </source>
</evidence>
<dbReference type="KEGG" id="mbd:MEBOL_003761"/>
<dbReference type="Pfam" id="PF00069">
    <property type="entry name" value="Pkinase"/>
    <property type="match status" value="1"/>
</dbReference>
<dbReference type="InterPro" id="IPR011009">
    <property type="entry name" value="Kinase-like_dom_sf"/>
</dbReference>
<dbReference type="PROSITE" id="PS00108">
    <property type="entry name" value="PROTEIN_KINASE_ST"/>
    <property type="match status" value="1"/>
</dbReference>
<evidence type="ECO:0000313" key="7">
    <source>
        <dbReference type="Proteomes" id="UP000217289"/>
    </source>
</evidence>
<evidence type="ECO:0000259" key="5">
    <source>
        <dbReference type="PROSITE" id="PS50011"/>
    </source>
</evidence>
<dbReference type="Proteomes" id="UP000217289">
    <property type="component" value="Chromosome"/>
</dbReference>
<feature type="domain" description="Protein kinase" evidence="5">
    <location>
        <begin position="19"/>
        <end position="294"/>
    </location>
</feature>
<dbReference type="InterPro" id="IPR000719">
    <property type="entry name" value="Prot_kinase_dom"/>
</dbReference>
<organism evidence="6 7">
    <name type="scientific">Melittangium boletus DSM 14713</name>
    <dbReference type="NCBI Taxonomy" id="1294270"/>
    <lineage>
        <taxon>Bacteria</taxon>
        <taxon>Pseudomonadati</taxon>
        <taxon>Myxococcota</taxon>
        <taxon>Myxococcia</taxon>
        <taxon>Myxococcales</taxon>
        <taxon>Cystobacterineae</taxon>
        <taxon>Archangiaceae</taxon>
        <taxon>Melittangium</taxon>
    </lineage>
</organism>
<dbReference type="SMART" id="SM00220">
    <property type="entry name" value="S_TKc"/>
    <property type="match status" value="1"/>
</dbReference>
<sequence length="620" mass="68110">MSEAIHPNQLRPGDHIREYRLVRRLGTGGFAIVFLAEYRGQSYAVKVALQPASDDDGDHLDGWMRREAVSLEHLSHPNLLPVHELGRWPQPRTGYSFYVTDHVPGTTFGDWSQTGSITPFQWVGVLCEVLRPLEAMHERGMCHRDLKSENILVREGDDWPFLIDFGAVHLPCARPLTEGLAPGTIYCQPPETVRFLVGKAVLEKGARFEARPSADIYAVGVILYEALTGHHPFDPKLPLAQLLSAILTVPPADPRRLNPEAPASLCDLTLRLLSKEPSQRPPSVRVVREELERLRQTEGKTPTWRAPLILAAEKAEPMEDSRALVSTHTGVAQMPREESAPTGATPRTRHRRRGILTWALGMGLLGLIGWGLLHRVETTAPTLPMRLEQGAHSVQSRPTHEPFSSHDLLTETPTSGCSRIQILVGLTVAQLVGCATAPTVRPDLVSYLQRCPAEARATPEKLGFHTTGPTPYLYGSYIRGGTSASSEIPIDQGGPLNLKAGPVSATVHPHNDRRTYLIEGMAVTTKMRVYIQFDRIQASDGTWLPICGTAVSTAENVYGIPTREAVVFPASPVDPAKVDHSPGSVVLNDPQFMTFIEPPEGARRAKIEVADPDAKVDLEF</sequence>
<dbReference type="GO" id="GO:0004674">
    <property type="term" value="F:protein serine/threonine kinase activity"/>
    <property type="evidence" value="ECO:0007669"/>
    <property type="project" value="TreeGrafter"/>
</dbReference>
<dbReference type="InterPro" id="IPR017441">
    <property type="entry name" value="Protein_kinase_ATP_BS"/>
</dbReference>
<keyword evidence="1 3" id="KW-0547">Nucleotide-binding</keyword>
<evidence type="ECO:0000313" key="6">
    <source>
        <dbReference type="EMBL" id="ATB30301.1"/>
    </source>
</evidence>
<dbReference type="PROSITE" id="PS00107">
    <property type="entry name" value="PROTEIN_KINASE_ATP"/>
    <property type="match status" value="1"/>
</dbReference>
<proteinExistence type="predicted"/>
<dbReference type="InterPro" id="IPR008271">
    <property type="entry name" value="Ser/Thr_kinase_AS"/>
</dbReference>
<dbReference type="EMBL" id="CP022163">
    <property type="protein sequence ID" value="ATB30301.1"/>
    <property type="molecule type" value="Genomic_DNA"/>
</dbReference>
<dbReference type="GO" id="GO:0005524">
    <property type="term" value="F:ATP binding"/>
    <property type="evidence" value="ECO:0007669"/>
    <property type="project" value="UniProtKB-UniRule"/>
</dbReference>
<dbReference type="CDD" id="cd14014">
    <property type="entry name" value="STKc_PknB_like"/>
    <property type="match status" value="1"/>
</dbReference>
<dbReference type="SUPFAM" id="SSF56112">
    <property type="entry name" value="Protein kinase-like (PK-like)"/>
    <property type="match status" value="1"/>
</dbReference>
<protein>
    <recommendedName>
        <fullName evidence="5">Protein kinase domain-containing protein</fullName>
    </recommendedName>
</protein>